<feature type="compositionally biased region" description="Polar residues" evidence="1">
    <location>
        <begin position="527"/>
        <end position="540"/>
    </location>
</feature>
<feature type="region of interest" description="Disordered" evidence="1">
    <location>
        <begin position="527"/>
        <end position="563"/>
    </location>
</feature>
<dbReference type="Pfam" id="PF10551">
    <property type="entry name" value="MULE"/>
    <property type="match status" value="1"/>
</dbReference>
<evidence type="ECO:0000313" key="3">
    <source>
        <dbReference type="EMBL" id="GEY69641.1"/>
    </source>
</evidence>
<name>A0A699HS25_TANCI</name>
<sequence length="563" mass="65080">MLPPFFYNICGLPALTTHIFPWSIIGHSVDRDFWLTLLGCRNRGWLSDKHLDIRCDLMWKFRQPGADWAIVSLYLCACVMRADVPFWLANGIKYHVPWIEVDRLPSTRLSHVYLIRTSLGECEVRSYLVAGLEALNKPSFPPQRDWLSIPSRTFVCSLAIFFVKLCSYKGTNLLAVGMDGNNQILPIAMGVTYSETGASWTWFMNRLKECIGEVPNLCNISDRHPTIILAYKTVSSNYETGASWTWFMNRLKECIGEVPNLCIISDRHPTIILACKKIRGMYWKTFKAYTTHEFDALLAVLRGYRPDGVQKLEIASFDKWPMAYCPANCFNYMTSNSVESVNSLSRFLRKLPITRLVEYFKGLLQRCCKSEGQDAKEPKWQLSDLPCNHVCAVSRVCGLTNCNLWAQPWFMNRTLKDTYRELVYLLKDAPTWEAPNALQQGTQKQKRRSNNTHITHEPLTREALLGEERARNGWIYQDWDDLVEEEILPVSVTENFMRLREWDGPAEWRQCSYNQMNNFMPTARYSSNNTYDPTQPSSSHGYMLHRNAGESSTPYESYHLDDM</sequence>
<dbReference type="InterPro" id="IPR018289">
    <property type="entry name" value="MULE_transposase_dom"/>
</dbReference>
<proteinExistence type="predicted"/>
<evidence type="ECO:0000256" key="1">
    <source>
        <dbReference type="SAM" id="MobiDB-lite"/>
    </source>
</evidence>
<dbReference type="PANTHER" id="PTHR31973:SF185">
    <property type="entry name" value="TRANSPOSASE, MUDR, PLANT, MULE TRANSPOSASE DOMAIN-CONTAINING PROTEIN"/>
    <property type="match status" value="1"/>
</dbReference>
<dbReference type="PANTHER" id="PTHR31973">
    <property type="entry name" value="POLYPROTEIN, PUTATIVE-RELATED"/>
    <property type="match status" value="1"/>
</dbReference>
<feature type="domain" description="MULE transposase" evidence="2">
    <location>
        <begin position="168"/>
        <end position="234"/>
    </location>
</feature>
<dbReference type="AlphaFoldDB" id="A0A699HS25"/>
<protein>
    <recommendedName>
        <fullName evidence="2">MULE transposase domain-containing protein</fullName>
    </recommendedName>
</protein>
<accession>A0A699HS25</accession>
<gene>
    <name evidence="3" type="ORF">Tci_441615</name>
</gene>
<comment type="caution">
    <text evidence="3">The sequence shown here is derived from an EMBL/GenBank/DDBJ whole genome shotgun (WGS) entry which is preliminary data.</text>
</comment>
<evidence type="ECO:0000259" key="2">
    <source>
        <dbReference type="Pfam" id="PF10551"/>
    </source>
</evidence>
<reference evidence="3" key="1">
    <citation type="journal article" date="2019" name="Sci. Rep.">
        <title>Draft genome of Tanacetum cinerariifolium, the natural source of mosquito coil.</title>
        <authorList>
            <person name="Yamashiro T."/>
            <person name="Shiraishi A."/>
            <person name="Satake H."/>
            <person name="Nakayama K."/>
        </authorList>
    </citation>
    <scope>NUCLEOTIDE SEQUENCE</scope>
</reference>
<organism evidence="3">
    <name type="scientific">Tanacetum cinerariifolium</name>
    <name type="common">Dalmatian daisy</name>
    <name type="synonym">Chrysanthemum cinerariifolium</name>
    <dbReference type="NCBI Taxonomy" id="118510"/>
    <lineage>
        <taxon>Eukaryota</taxon>
        <taxon>Viridiplantae</taxon>
        <taxon>Streptophyta</taxon>
        <taxon>Embryophyta</taxon>
        <taxon>Tracheophyta</taxon>
        <taxon>Spermatophyta</taxon>
        <taxon>Magnoliopsida</taxon>
        <taxon>eudicotyledons</taxon>
        <taxon>Gunneridae</taxon>
        <taxon>Pentapetalae</taxon>
        <taxon>asterids</taxon>
        <taxon>campanulids</taxon>
        <taxon>Asterales</taxon>
        <taxon>Asteraceae</taxon>
        <taxon>Asteroideae</taxon>
        <taxon>Anthemideae</taxon>
        <taxon>Anthemidinae</taxon>
        <taxon>Tanacetum</taxon>
    </lineage>
</organism>
<dbReference type="EMBL" id="BKCJ010201115">
    <property type="protein sequence ID" value="GEY69641.1"/>
    <property type="molecule type" value="Genomic_DNA"/>
</dbReference>